<dbReference type="Pfam" id="PF00144">
    <property type="entry name" value="Beta-lactamase"/>
    <property type="match status" value="1"/>
</dbReference>
<sequence length="661" mass="75727">MKSLVISFVLTLTYFQSVHGHNGSIAFAYPVKTINVDGELNDWPKNTTRYPIKLVYGNSAPKNEKDIKAFFRTAYNLDEQSLYFALEVYDDSHIRDTTANASWASHDNHILYIDFSHSQNGSGIKTYLFSQDLKTSFLPDLSWDPLVRNANWDNVKVTSKRVQNKTIYEWSIRLEGQIYPNRSIGIDHNIIDVDEDQAKNQLSFLAWGKGDPKFLEPGSLGDVILMPEDGVLNEISGQVVARNEPLKKQVKFIRASSVEKPELWMDIPVDSLGRFKTELPIGSYRIHASQPYLNSNGQSIRIDNEKFTVIKNRKRAKNKPFLIEIKEKTFPDFKNEEGALFSMNSDQIEKFDHVITDLMDHYRVPGLSLVLIKDNKIILNKAYGYRNNYTREPVTQETLFEAASITKPVFAFTVLRLAEKNLIDLDKPLWEYLPLPRLTDERYKLMTARHVLSHRSGFPNHGKRIIFTPGTEYGYSGEGFEYLQRVVEAVTDKKIEEVLQEELLQPLKMRKTFFSKDQLEAQQISFGHKNDHTLLSTLPEQPGMSYSMYTEPLAFSNFILALSNRKGLNSESYKQFFSLFIPVPKEKISGLGSKEYFGLGIYQWDSPVGRAFGHGGNNGDFQCQFDFYDNGKVGFAVFTNSNNGMKLINTLREYLITGKQK</sequence>
<gene>
    <name evidence="2" type="ORF">GWK08_03390</name>
</gene>
<dbReference type="PANTHER" id="PTHR43283:SF18">
    <property type="match status" value="1"/>
</dbReference>
<evidence type="ECO:0000313" key="3">
    <source>
        <dbReference type="Proteomes" id="UP000468581"/>
    </source>
</evidence>
<dbReference type="AlphaFoldDB" id="A0A6P0UGP8"/>
<comment type="caution">
    <text evidence="2">The sequence shown here is derived from an EMBL/GenBank/DDBJ whole genome shotgun (WGS) entry which is preliminary data.</text>
</comment>
<dbReference type="SUPFAM" id="SSF56601">
    <property type="entry name" value="beta-lactamase/transpeptidase-like"/>
    <property type="match status" value="1"/>
</dbReference>
<dbReference type="EMBL" id="JAABOO010000001">
    <property type="protein sequence ID" value="NER12471.1"/>
    <property type="molecule type" value="Genomic_DNA"/>
</dbReference>
<dbReference type="GO" id="GO:0016787">
    <property type="term" value="F:hydrolase activity"/>
    <property type="evidence" value="ECO:0007669"/>
    <property type="project" value="UniProtKB-KW"/>
</dbReference>
<dbReference type="Gene3D" id="3.40.710.10">
    <property type="entry name" value="DD-peptidase/beta-lactamase superfamily"/>
    <property type="match status" value="1"/>
</dbReference>
<dbReference type="RefSeq" id="WP_163605492.1">
    <property type="nucleotide sequence ID" value="NZ_JAABOO010000001.1"/>
</dbReference>
<accession>A0A6P0UGP8</accession>
<dbReference type="Proteomes" id="UP000468581">
    <property type="component" value="Unassembled WGS sequence"/>
</dbReference>
<keyword evidence="3" id="KW-1185">Reference proteome</keyword>
<evidence type="ECO:0000259" key="1">
    <source>
        <dbReference type="Pfam" id="PF00144"/>
    </source>
</evidence>
<reference evidence="2 3" key="1">
    <citation type="submission" date="2020-01" db="EMBL/GenBank/DDBJ databases">
        <title>Leptobacterium flavescens.</title>
        <authorList>
            <person name="Wang G."/>
        </authorList>
    </citation>
    <scope>NUCLEOTIDE SEQUENCE [LARGE SCALE GENOMIC DNA]</scope>
    <source>
        <strain evidence="2 3">KCTC 22160</strain>
    </source>
</reference>
<evidence type="ECO:0000313" key="2">
    <source>
        <dbReference type="EMBL" id="NER12471.1"/>
    </source>
</evidence>
<name>A0A6P0UGP8_9FLAO</name>
<feature type="domain" description="Beta-lactamase-related" evidence="1">
    <location>
        <begin position="351"/>
        <end position="645"/>
    </location>
</feature>
<dbReference type="InterPro" id="IPR001466">
    <property type="entry name" value="Beta-lactam-related"/>
</dbReference>
<protein>
    <submittedName>
        <fullName evidence="2">Serine hydrolase</fullName>
    </submittedName>
</protein>
<dbReference type="Gene3D" id="2.60.40.1190">
    <property type="match status" value="1"/>
</dbReference>
<dbReference type="PANTHER" id="PTHR43283">
    <property type="entry name" value="BETA-LACTAMASE-RELATED"/>
    <property type="match status" value="1"/>
</dbReference>
<organism evidence="2 3">
    <name type="scientific">Leptobacterium flavescens</name>
    <dbReference type="NCBI Taxonomy" id="472055"/>
    <lineage>
        <taxon>Bacteria</taxon>
        <taxon>Pseudomonadati</taxon>
        <taxon>Bacteroidota</taxon>
        <taxon>Flavobacteriia</taxon>
        <taxon>Flavobacteriales</taxon>
        <taxon>Flavobacteriaceae</taxon>
        <taxon>Leptobacterium</taxon>
    </lineage>
</organism>
<proteinExistence type="predicted"/>
<dbReference type="SUPFAM" id="SSF49344">
    <property type="entry name" value="CBD9-like"/>
    <property type="match status" value="1"/>
</dbReference>
<dbReference type="InterPro" id="IPR012338">
    <property type="entry name" value="Beta-lactam/transpept-like"/>
</dbReference>
<keyword evidence="2" id="KW-0378">Hydrolase</keyword>
<dbReference type="InterPro" id="IPR050789">
    <property type="entry name" value="Diverse_Enzym_Activities"/>
</dbReference>